<protein>
    <recommendedName>
        <fullName evidence="10">Chromate transporter</fullName>
    </recommendedName>
</protein>
<dbReference type="STRING" id="1235802.C823_00783"/>
<evidence type="ECO:0000256" key="2">
    <source>
        <dbReference type="ARBA" id="ARBA00005262"/>
    </source>
</evidence>
<comment type="subcellular location">
    <subcellularLocation>
        <location evidence="1">Cell membrane</location>
        <topology evidence="1">Multi-pass membrane protein</topology>
    </subcellularLocation>
</comment>
<dbReference type="PANTHER" id="PTHR43663:SF1">
    <property type="entry name" value="CHROMATE TRANSPORTER"/>
    <property type="match status" value="1"/>
</dbReference>
<gene>
    <name evidence="8" type="ORF">C823_00783</name>
</gene>
<feature type="transmembrane region" description="Helical" evidence="7">
    <location>
        <begin position="78"/>
        <end position="101"/>
    </location>
</feature>
<evidence type="ECO:0000313" key="8">
    <source>
        <dbReference type="EMBL" id="EMZ36416.1"/>
    </source>
</evidence>
<dbReference type="InterPro" id="IPR052518">
    <property type="entry name" value="CHR_Transporter"/>
</dbReference>
<dbReference type="PATRIC" id="fig|1235802.3.peg.841"/>
<evidence type="ECO:0000256" key="6">
    <source>
        <dbReference type="ARBA" id="ARBA00023136"/>
    </source>
</evidence>
<evidence type="ECO:0000256" key="4">
    <source>
        <dbReference type="ARBA" id="ARBA00022692"/>
    </source>
</evidence>
<organism evidence="8 9">
    <name type="scientific">Eubacterium plexicaudatum ASF492</name>
    <dbReference type="NCBI Taxonomy" id="1235802"/>
    <lineage>
        <taxon>Bacteria</taxon>
        <taxon>Bacillati</taxon>
        <taxon>Bacillota</taxon>
        <taxon>Clostridia</taxon>
        <taxon>Eubacteriales</taxon>
        <taxon>Eubacteriaceae</taxon>
        <taxon>Eubacterium</taxon>
    </lineage>
</organism>
<keyword evidence="5 7" id="KW-1133">Transmembrane helix</keyword>
<name>N2B7N6_9FIRM</name>
<dbReference type="HOGENOM" id="CLU_018106_1_0_9"/>
<reference evidence="8 9" key="1">
    <citation type="journal article" date="2014" name="Genome Announc.">
        <title>Draft genome sequences of the altered schaedler flora, a defined bacterial community from gnotobiotic mice.</title>
        <authorList>
            <person name="Wannemuehler M.J."/>
            <person name="Overstreet A.M."/>
            <person name="Ward D.V."/>
            <person name="Phillips G.J."/>
        </authorList>
    </citation>
    <scope>NUCLEOTIDE SEQUENCE [LARGE SCALE GENOMIC DNA]</scope>
    <source>
        <strain evidence="8 9">ASF492</strain>
    </source>
</reference>
<comment type="similarity">
    <text evidence="2">Belongs to the chromate ion transporter (CHR) (TC 2.A.51) family.</text>
</comment>
<dbReference type="GO" id="GO:0015109">
    <property type="term" value="F:chromate transmembrane transporter activity"/>
    <property type="evidence" value="ECO:0007669"/>
    <property type="project" value="InterPro"/>
</dbReference>
<dbReference type="eggNOG" id="COG2059">
    <property type="taxonomic scope" value="Bacteria"/>
</dbReference>
<evidence type="ECO:0000313" key="9">
    <source>
        <dbReference type="Proteomes" id="UP000012589"/>
    </source>
</evidence>
<keyword evidence="9" id="KW-1185">Reference proteome</keyword>
<evidence type="ECO:0000256" key="5">
    <source>
        <dbReference type="ARBA" id="ARBA00022989"/>
    </source>
</evidence>
<feature type="transmembrane region" description="Helical" evidence="7">
    <location>
        <begin position="12"/>
        <end position="30"/>
    </location>
</feature>
<feature type="transmembrane region" description="Helical" evidence="7">
    <location>
        <begin position="121"/>
        <end position="139"/>
    </location>
</feature>
<keyword evidence="4 7" id="KW-0812">Transmembrane</keyword>
<feature type="transmembrane region" description="Helical" evidence="7">
    <location>
        <begin position="50"/>
        <end position="71"/>
    </location>
</feature>
<evidence type="ECO:0008006" key="10">
    <source>
        <dbReference type="Google" id="ProtNLM"/>
    </source>
</evidence>
<accession>N2B7N6</accession>
<keyword evidence="6 7" id="KW-0472">Membrane</keyword>
<dbReference type="GO" id="GO:0005886">
    <property type="term" value="C:plasma membrane"/>
    <property type="evidence" value="ECO:0007669"/>
    <property type="project" value="UniProtKB-SubCell"/>
</dbReference>
<dbReference type="Pfam" id="PF02417">
    <property type="entry name" value="Chromate_transp"/>
    <property type="match status" value="1"/>
</dbReference>
<sequence length="181" mass="19394">MKRKIKQYGWLFAVNMFISAFTFGGGYMIVPMVRRFFVVKKQVFTEEELINMAAVAQSAPGAIAINLSALAGYKTAGLAGAFISCVAAITPPLVILAFVSACYQMFISNAVLAAVLKGMEAGVAALMIDFIADMCAMIVKQKSVFLSALVPLSFNGLFRIKNKCGFDTVGLQSVMHTVGVL</sequence>
<comment type="caution">
    <text evidence="8">The sequence shown here is derived from an EMBL/GenBank/DDBJ whole genome shotgun (WGS) entry which is preliminary data.</text>
</comment>
<proteinExistence type="inferred from homology"/>
<dbReference type="InterPro" id="IPR003370">
    <property type="entry name" value="Chromate_transpt"/>
</dbReference>
<dbReference type="AlphaFoldDB" id="N2B7N6"/>
<evidence type="ECO:0000256" key="7">
    <source>
        <dbReference type="SAM" id="Phobius"/>
    </source>
</evidence>
<evidence type="ECO:0000256" key="3">
    <source>
        <dbReference type="ARBA" id="ARBA00022475"/>
    </source>
</evidence>
<dbReference type="Proteomes" id="UP000012589">
    <property type="component" value="Unassembled WGS sequence"/>
</dbReference>
<keyword evidence="3" id="KW-1003">Cell membrane</keyword>
<dbReference type="EMBL" id="AQFT01000023">
    <property type="protein sequence ID" value="EMZ36416.1"/>
    <property type="molecule type" value="Genomic_DNA"/>
</dbReference>
<evidence type="ECO:0000256" key="1">
    <source>
        <dbReference type="ARBA" id="ARBA00004651"/>
    </source>
</evidence>
<dbReference type="PANTHER" id="PTHR43663">
    <property type="entry name" value="CHROMATE TRANSPORT PROTEIN-RELATED"/>
    <property type="match status" value="1"/>
</dbReference>